<accession>A0A176W8A1</accession>
<evidence type="ECO:0000259" key="2">
    <source>
        <dbReference type="Pfam" id="PF13259"/>
    </source>
</evidence>
<sequence length="226" mass="25724">MNRLVHEGQATLCREFLRRNGVVEVKIKRISKLRDVQSILRISYRVRYSNVSTVMGVGGVVAFPMSSGCVGGCIKPPPVITSEKHPKKQKLLKKGGRGHTTHAPKKDWWTSSSNEMESNSTNPRSLQRNTSTVSTPNHQQEPRGIASNSTNSTFVNHALMLWNERRREWIGNRPRHRVAQPREPVISWSTTYEDLLATSRPFPQPVPLPEMVDFLVDVWEQEGLYE</sequence>
<protein>
    <recommendedName>
        <fullName evidence="2">Gag1-like clamp domain-containing protein</fullName>
    </recommendedName>
</protein>
<keyword evidence="4" id="KW-1185">Reference proteome</keyword>
<feature type="compositionally biased region" description="Low complexity" evidence="1">
    <location>
        <begin position="110"/>
        <end position="122"/>
    </location>
</feature>
<feature type="region of interest" description="Disordered" evidence="1">
    <location>
        <begin position="78"/>
        <end position="150"/>
    </location>
</feature>
<name>A0A176W8A1_MARPO</name>
<evidence type="ECO:0000256" key="1">
    <source>
        <dbReference type="SAM" id="MobiDB-lite"/>
    </source>
</evidence>
<dbReference type="Pfam" id="PF13259">
    <property type="entry name" value="clamp_Gag1-like"/>
    <property type="match status" value="1"/>
</dbReference>
<feature type="domain" description="Gag1-like clamp" evidence="2">
    <location>
        <begin position="127"/>
        <end position="226"/>
    </location>
</feature>
<dbReference type="AlphaFoldDB" id="A0A176W8A1"/>
<dbReference type="InterPro" id="IPR025124">
    <property type="entry name" value="Gag1-like_clamp"/>
</dbReference>
<organism evidence="3 4">
    <name type="scientific">Marchantia polymorpha subsp. ruderalis</name>
    <dbReference type="NCBI Taxonomy" id="1480154"/>
    <lineage>
        <taxon>Eukaryota</taxon>
        <taxon>Viridiplantae</taxon>
        <taxon>Streptophyta</taxon>
        <taxon>Embryophyta</taxon>
        <taxon>Marchantiophyta</taxon>
        <taxon>Marchantiopsida</taxon>
        <taxon>Marchantiidae</taxon>
        <taxon>Marchantiales</taxon>
        <taxon>Marchantiaceae</taxon>
        <taxon>Marchantia</taxon>
    </lineage>
</organism>
<feature type="compositionally biased region" description="Polar residues" evidence="1">
    <location>
        <begin position="123"/>
        <end position="139"/>
    </location>
</feature>
<evidence type="ECO:0000313" key="3">
    <source>
        <dbReference type="EMBL" id="OAE29310.1"/>
    </source>
</evidence>
<reference evidence="3" key="1">
    <citation type="submission" date="2016-03" db="EMBL/GenBank/DDBJ databases">
        <title>Mechanisms controlling the formation of the plant cell surface in tip-growing cells are functionally conserved among land plants.</title>
        <authorList>
            <person name="Honkanen S."/>
            <person name="Jones V.A."/>
            <person name="Morieri G."/>
            <person name="Champion C."/>
            <person name="Hetherington A.J."/>
            <person name="Kelly S."/>
            <person name="Saint-Marcoux D."/>
            <person name="Proust H."/>
            <person name="Prescott H."/>
            <person name="Dolan L."/>
        </authorList>
    </citation>
    <scope>NUCLEOTIDE SEQUENCE [LARGE SCALE GENOMIC DNA]</scope>
    <source>
        <tissue evidence="3">Whole gametophyte</tissue>
    </source>
</reference>
<gene>
    <name evidence="3" type="ORF">AXG93_3102s1370</name>
</gene>
<evidence type="ECO:0000313" key="4">
    <source>
        <dbReference type="Proteomes" id="UP000077202"/>
    </source>
</evidence>
<feature type="compositionally biased region" description="Basic residues" evidence="1">
    <location>
        <begin position="85"/>
        <end position="103"/>
    </location>
</feature>
<dbReference type="PANTHER" id="PTHR33373:SF34">
    <property type="entry name" value="DUF4050 DOMAIN-CONTAINING PROTEIN"/>
    <property type="match status" value="1"/>
</dbReference>
<proteinExistence type="predicted"/>
<dbReference type="PANTHER" id="PTHR33373">
    <property type="entry name" value="OS07G0479600 PROTEIN"/>
    <property type="match status" value="1"/>
</dbReference>
<dbReference type="EMBL" id="LVLJ01001475">
    <property type="protein sequence ID" value="OAE29310.1"/>
    <property type="molecule type" value="Genomic_DNA"/>
</dbReference>
<comment type="caution">
    <text evidence="3">The sequence shown here is derived from an EMBL/GenBank/DDBJ whole genome shotgun (WGS) entry which is preliminary data.</text>
</comment>
<dbReference type="Proteomes" id="UP000077202">
    <property type="component" value="Unassembled WGS sequence"/>
</dbReference>